<dbReference type="RefSeq" id="WP_129439363.1">
    <property type="nucleotide sequence ID" value="NZ_CP035492.1"/>
</dbReference>
<dbReference type="Proteomes" id="UP000293568">
    <property type="component" value="Chromosome"/>
</dbReference>
<dbReference type="OrthoDB" id="2083243at2"/>
<keyword evidence="1" id="KW-0732">Signal</keyword>
<protein>
    <recommendedName>
        <fullName evidence="4">Type IV secretion system protein VirB6</fullName>
    </recommendedName>
</protein>
<accession>A0A4P6ET44</accession>
<proteinExistence type="predicted"/>
<keyword evidence="3" id="KW-1185">Reference proteome</keyword>
<evidence type="ECO:0008006" key="4">
    <source>
        <dbReference type="Google" id="ProtNLM"/>
    </source>
</evidence>
<feature type="signal peptide" evidence="1">
    <location>
        <begin position="1"/>
        <end position="23"/>
    </location>
</feature>
<evidence type="ECO:0000313" key="3">
    <source>
        <dbReference type="Proteomes" id="UP000293568"/>
    </source>
</evidence>
<dbReference type="EMBL" id="CP035492">
    <property type="protein sequence ID" value="QAY66114.1"/>
    <property type="molecule type" value="Genomic_DNA"/>
</dbReference>
<gene>
    <name evidence="2" type="ORF">ET464_06615</name>
</gene>
<feature type="chain" id="PRO_5038509493" description="Type IV secretion system protein VirB6" evidence="1">
    <location>
        <begin position="24"/>
        <end position="148"/>
    </location>
</feature>
<name>A0A4P6ET44_9BACL</name>
<evidence type="ECO:0000313" key="2">
    <source>
        <dbReference type="EMBL" id="QAY66114.1"/>
    </source>
</evidence>
<reference evidence="2 3" key="1">
    <citation type="submission" date="2019-01" db="EMBL/GenBank/DDBJ databases">
        <title>Genome sequencing of strain FW100M-2.</title>
        <authorList>
            <person name="Heo J."/>
            <person name="Kim S.-J."/>
            <person name="Kim J.-S."/>
            <person name="Hong S.-B."/>
            <person name="Kwon S.-W."/>
        </authorList>
    </citation>
    <scope>NUCLEOTIDE SEQUENCE [LARGE SCALE GENOMIC DNA]</scope>
    <source>
        <strain evidence="2 3">FW100M-2</strain>
    </source>
</reference>
<evidence type="ECO:0000256" key="1">
    <source>
        <dbReference type="SAM" id="SignalP"/>
    </source>
</evidence>
<dbReference type="AlphaFoldDB" id="A0A4P6ET44"/>
<sequence length="148" mass="17089">MLLKRFLALLMLLCFLLPFSHTAAANAAAPATMRPVQVFDVKAEKVVKSVPNDQQFQHFVTEWMNSVTRFAPQLQVDDSCSYVYRIPLEKPITAQLNDITIHSEDVFLFYCEDKPPMLLVFDDKRRPYLLLFKADIKPFIRKVGIPEL</sequence>
<organism evidence="2 3">
    <name type="scientific">Paenibacillus protaetiae</name>
    <dbReference type="NCBI Taxonomy" id="2509456"/>
    <lineage>
        <taxon>Bacteria</taxon>
        <taxon>Bacillati</taxon>
        <taxon>Bacillota</taxon>
        <taxon>Bacilli</taxon>
        <taxon>Bacillales</taxon>
        <taxon>Paenibacillaceae</taxon>
        <taxon>Paenibacillus</taxon>
    </lineage>
</organism>
<dbReference type="KEGG" id="pprt:ET464_06615"/>